<comment type="catalytic activity">
    <reaction evidence="1">
        <text>thiamine phosphate + ATP = thiamine diphosphate + ADP</text>
        <dbReference type="Rhea" id="RHEA:15913"/>
        <dbReference type="ChEBI" id="CHEBI:30616"/>
        <dbReference type="ChEBI" id="CHEBI:37575"/>
        <dbReference type="ChEBI" id="CHEBI:58937"/>
        <dbReference type="ChEBI" id="CHEBI:456216"/>
        <dbReference type="EC" id="2.7.4.16"/>
    </reaction>
</comment>
<keyword evidence="1" id="KW-0547">Nucleotide-binding</keyword>
<feature type="binding site" evidence="1">
    <location>
        <position position="291"/>
    </location>
    <ligand>
        <name>Mg(2+)</name>
        <dbReference type="ChEBI" id="CHEBI:18420"/>
        <label>5</label>
    </ligand>
</feature>
<feature type="region of interest" description="Disordered" evidence="2">
    <location>
        <begin position="369"/>
        <end position="403"/>
    </location>
</feature>
<feature type="compositionally biased region" description="Gly residues" evidence="2">
    <location>
        <begin position="192"/>
        <end position="201"/>
    </location>
</feature>
<dbReference type="Gene3D" id="3.30.1330.10">
    <property type="entry name" value="PurM-like, N-terminal domain"/>
    <property type="match status" value="1"/>
</dbReference>
<comment type="pathway">
    <text evidence="1">Cofactor biosynthesis; thiamine diphosphate biosynthesis; thiamine diphosphate from thiamine phosphate: step 1/1.</text>
</comment>
<feature type="binding site" evidence="1">
    <location>
        <position position="288"/>
    </location>
    <ligand>
        <name>Mg(2+)</name>
        <dbReference type="ChEBI" id="CHEBI:18420"/>
        <label>3</label>
    </ligand>
</feature>
<dbReference type="RefSeq" id="WP_347918701.1">
    <property type="nucleotide sequence ID" value="NZ_JBDXMX010000001.1"/>
</dbReference>
<dbReference type="InterPro" id="IPR016188">
    <property type="entry name" value="PurM-like_N"/>
</dbReference>
<keyword evidence="1 5" id="KW-0418">Kinase</keyword>
<dbReference type="PANTHER" id="PTHR30270:SF0">
    <property type="entry name" value="THIAMINE-MONOPHOSPHATE KINASE"/>
    <property type="match status" value="1"/>
</dbReference>
<feature type="binding site" evidence="1">
    <location>
        <position position="73"/>
    </location>
    <ligand>
        <name>substrate</name>
    </ligand>
</feature>
<dbReference type="EMBL" id="JBDXMX010000001">
    <property type="protein sequence ID" value="MEO9246564.1"/>
    <property type="molecule type" value="Genomic_DNA"/>
</dbReference>
<dbReference type="PANTHER" id="PTHR30270">
    <property type="entry name" value="THIAMINE-MONOPHOSPHATE KINASE"/>
    <property type="match status" value="1"/>
</dbReference>
<comment type="miscellaneous">
    <text evidence="1">Reaction mechanism of ThiL seems to utilize a direct, inline transfer of the gamma-phosphate of ATP to TMP rather than a phosphorylated enzyme intermediate.</text>
</comment>
<evidence type="ECO:0000256" key="1">
    <source>
        <dbReference type="HAMAP-Rule" id="MF_02128"/>
    </source>
</evidence>
<feature type="domain" description="PurM-like C-terminal" evidence="4">
    <location>
        <begin position="273"/>
        <end position="324"/>
    </location>
</feature>
<sequence length="403" mass="40367">MTGGAAVTGGGAVTVGGLGEAGILRILNRRFAAVPAAGDWPEGTVGPGDDAAVVAAPDGRFVITTDAMAQDRDFRMAWPAADPRGSSAGAGGGFAGGYSTGWKAAAQNLSDVNAMGGDPSGLLLALTMPPTTPVEWIDGLAAGLAGAVIHLGADRCRVVGGDLGSDDRITLAVTATGDLAGRPAVRRTLSTGGFGGPGRGGSVRPPADGGDPGLDLVLCGRAGWAAAGLDVLDTRREELLCRLGAAERAGDSGVRRTAALASSAQLRPRPPLGAGRRAAESGALAMMDVSDGLLKDAGRLAAANGLRAELDADWVRSEARALEPLARTLDRDAEDWVSAGGEDYGILAVKPAGTGVPAGFRRVGRLVGRLPGGPAGPEQDTAQAPGGWDHFTGPLRSSRPQSG</sequence>
<dbReference type="Pfam" id="PF00586">
    <property type="entry name" value="AIRS"/>
    <property type="match status" value="1"/>
</dbReference>
<dbReference type="EC" id="2.7.4.16" evidence="1"/>
<dbReference type="HAMAP" id="MF_02128">
    <property type="entry name" value="TMP_kinase"/>
    <property type="match status" value="1"/>
</dbReference>
<feature type="binding site" evidence="1">
    <location>
        <position position="65"/>
    </location>
    <ligand>
        <name>Mg(2+)</name>
        <dbReference type="ChEBI" id="CHEBI:18420"/>
        <label>1</label>
    </ligand>
</feature>
<feature type="region of interest" description="Disordered" evidence="2">
    <location>
        <begin position="187"/>
        <end position="209"/>
    </location>
</feature>
<organism evidence="5 6">
    <name type="scientific">Citricoccus nitrophenolicus</name>
    <dbReference type="NCBI Taxonomy" id="863575"/>
    <lineage>
        <taxon>Bacteria</taxon>
        <taxon>Bacillati</taxon>
        <taxon>Actinomycetota</taxon>
        <taxon>Actinomycetes</taxon>
        <taxon>Micrococcales</taxon>
        <taxon>Micrococcaceae</taxon>
        <taxon>Citricoccus</taxon>
    </lineage>
</organism>
<gene>
    <name evidence="1" type="primary">thiL</name>
    <name evidence="5" type="ORF">ABDK96_02580</name>
</gene>
<keyword evidence="1" id="KW-0784">Thiamine biosynthesis</keyword>
<feature type="binding site" evidence="1">
    <location>
        <position position="111"/>
    </location>
    <ligand>
        <name>Mg(2+)</name>
        <dbReference type="ChEBI" id="CHEBI:18420"/>
        <label>2</label>
    </ligand>
</feature>
<dbReference type="GO" id="GO:0016301">
    <property type="term" value="F:kinase activity"/>
    <property type="evidence" value="ECO:0007669"/>
    <property type="project" value="UniProtKB-KW"/>
</dbReference>
<reference evidence="5 6" key="1">
    <citation type="submission" date="2024-05" db="EMBL/GenBank/DDBJ databases">
        <authorList>
            <person name="Yi C."/>
        </authorList>
    </citation>
    <scope>NUCLEOTIDE SEQUENCE [LARGE SCALE GENOMIC DNA]</scope>
    <source>
        <strain evidence="5 6">XS13</strain>
    </source>
</reference>
<feature type="domain" description="PurM-like N-terminal" evidence="3">
    <location>
        <begin position="48"/>
        <end position="177"/>
    </location>
</feature>
<protein>
    <recommendedName>
        <fullName evidence="1">Thiamine-monophosphate kinase</fullName>
        <shortName evidence="1">TMP kinase</shortName>
        <shortName evidence="1">Thiamine-phosphate kinase</shortName>
        <ecNumber evidence="1">2.7.4.16</ecNumber>
    </recommendedName>
</protein>
<feature type="binding site" evidence="1">
    <location>
        <position position="50"/>
    </location>
    <ligand>
        <name>Mg(2+)</name>
        <dbReference type="ChEBI" id="CHEBI:18420"/>
        <label>4</label>
    </ligand>
</feature>
<keyword evidence="1" id="KW-0067">ATP-binding</keyword>
<feature type="binding site" evidence="1">
    <location>
        <position position="66"/>
    </location>
    <ligand>
        <name>Mg(2+)</name>
        <dbReference type="ChEBI" id="CHEBI:18420"/>
        <label>1</label>
    </ligand>
</feature>
<evidence type="ECO:0000313" key="6">
    <source>
        <dbReference type="Proteomes" id="UP001484097"/>
    </source>
</evidence>
<dbReference type="CDD" id="cd02194">
    <property type="entry name" value="ThiL"/>
    <property type="match status" value="1"/>
</dbReference>
<keyword evidence="1" id="KW-0460">Magnesium</keyword>
<feature type="binding site" evidence="1">
    <location>
        <position position="50"/>
    </location>
    <ligand>
        <name>Mg(2+)</name>
        <dbReference type="ChEBI" id="CHEBI:18420"/>
        <label>3</label>
    </ligand>
</feature>
<proteinExistence type="inferred from homology"/>
<feature type="binding site" evidence="1">
    <location>
        <position position="66"/>
    </location>
    <ligand>
        <name>Mg(2+)</name>
        <dbReference type="ChEBI" id="CHEBI:18420"/>
        <label>2</label>
    </ligand>
</feature>
<keyword evidence="6" id="KW-1185">Reference proteome</keyword>
<dbReference type="SUPFAM" id="SSF56042">
    <property type="entry name" value="PurM C-terminal domain-like"/>
    <property type="match status" value="1"/>
</dbReference>
<evidence type="ECO:0000259" key="4">
    <source>
        <dbReference type="Pfam" id="PF02769"/>
    </source>
</evidence>
<feature type="binding site" evidence="1">
    <location>
        <position position="111"/>
    </location>
    <ligand>
        <name>Mg(2+)</name>
        <dbReference type="ChEBI" id="CHEBI:18420"/>
        <label>3</label>
    </ligand>
</feature>
<dbReference type="InterPro" id="IPR006283">
    <property type="entry name" value="ThiL-like"/>
</dbReference>
<name>A0ABV0IFW2_9MICC</name>
<dbReference type="SUPFAM" id="SSF55326">
    <property type="entry name" value="PurM N-terminal domain-like"/>
    <property type="match status" value="1"/>
</dbReference>
<comment type="caution">
    <text evidence="1">Lacks conserved residue(s) required for the propagation of feature annotation.</text>
</comment>
<dbReference type="InterPro" id="IPR010918">
    <property type="entry name" value="PurM-like_C_dom"/>
</dbReference>
<dbReference type="Proteomes" id="UP001484097">
    <property type="component" value="Unassembled WGS sequence"/>
</dbReference>
<dbReference type="Gene3D" id="3.90.650.10">
    <property type="entry name" value="PurM-like C-terminal domain"/>
    <property type="match status" value="1"/>
</dbReference>
<feature type="binding site" evidence="1">
    <location>
        <position position="290"/>
    </location>
    <ligand>
        <name>ATP</name>
        <dbReference type="ChEBI" id="CHEBI:30616"/>
    </ligand>
</feature>
<evidence type="ECO:0000313" key="5">
    <source>
        <dbReference type="EMBL" id="MEO9246564.1"/>
    </source>
</evidence>
<dbReference type="InterPro" id="IPR036921">
    <property type="entry name" value="PurM-like_N_sf"/>
</dbReference>
<keyword evidence="1" id="KW-0808">Transferase</keyword>
<feature type="binding site" evidence="1">
    <location>
        <position position="162"/>
    </location>
    <ligand>
        <name>Mg(2+)</name>
        <dbReference type="ChEBI" id="CHEBI:18420"/>
        <label>1</label>
    </ligand>
</feature>
<keyword evidence="1" id="KW-0479">Metal-binding</keyword>
<dbReference type="Pfam" id="PF02769">
    <property type="entry name" value="AIRS_C"/>
    <property type="match status" value="1"/>
</dbReference>
<feature type="binding site" evidence="1">
    <location>
        <position position="111"/>
    </location>
    <ligand>
        <name>Mg(2+)</name>
        <dbReference type="ChEBI" id="CHEBI:18420"/>
        <label>4</label>
    </ligand>
</feature>
<dbReference type="InterPro" id="IPR036676">
    <property type="entry name" value="PurM-like_C_sf"/>
</dbReference>
<comment type="function">
    <text evidence="1">Catalyzes the ATP-dependent phosphorylation of thiamine-monophosphate (TMP) to form thiamine-pyrophosphate (TPP), the active form of vitamin B1.</text>
</comment>
<evidence type="ECO:0000256" key="2">
    <source>
        <dbReference type="SAM" id="MobiDB-lite"/>
    </source>
</evidence>
<evidence type="ECO:0000259" key="3">
    <source>
        <dbReference type="Pfam" id="PF00586"/>
    </source>
</evidence>
<feature type="binding site" evidence="1">
    <location>
        <position position="64"/>
    </location>
    <ligand>
        <name>Mg(2+)</name>
        <dbReference type="ChEBI" id="CHEBI:18420"/>
        <label>4</label>
    </ligand>
</feature>
<comment type="similarity">
    <text evidence="1">Belongs to the thiamine-monophosphate kinase family.</text>
</comment>
<feature type="binding site" evidence="1">
    <location>
        <begin position="161"/>
        <end position="162"/>
    </location>
    <ligand>
        <name>ATP</name>
        <dbReference type="ChEBI" id="CHEBI:30616"/>
    </ligand>
</feature>
<feature type="binding site" evidence="1">
    <location>
        <position position="186"/>
    </location>
    <ligand>
        <name>ATP</name>
        <dbReference type="ChEBI" id="CHEBI:30616"/>
    </ligand>
</feature>
<feature type="binding site" evidence="1">
    <location>
        <position position="342"/>
    </location>
    <ligand>
        <name>substrate</name>
    </ligand>
</feature>
<accession>A0ABV0IFW2</accession>
<feature type="binding site" evidence="1">
    <location>
        <position position="388"/>
    </location>
    <ligand>
        <name>substrate</name>
    </ligand>
</feature>
<comment type="caution">
    <text evidence="5">The sequence shown here is derived from an EMBL/GenBank/DDBJ whole genome shotgun (WGS) entry which is preliminary data.</text>
</comment>